<dbReference type="NCBIfam" id="TIGR01549">
    <property type="entry name" value="HAD-SF-IA-v1"/>
    <property type="match status" value="1"/>
</dbReference>
<dbReference type="SFLD" id="SFLDS00003">
    <property type="entry name" value="Haloacid_Dehalogenase"/>
    <property type="match status" value="1"/>
</dbReference>
<dbReference type="InterPro" id="IPR036412">
    <property type="entry name" value="HAD-like_sf"/>
</dbReference>
<dbReference type="PRINTS" id="PR00413">
    <property type="entry name" value="HADHALOGNASE"/>
</dbReference>
<dbReference type="AlphaFoldDB" id="A0A1F7GFP9"/>
<protein>
    <recommendedName>
        <fullName evidence="3">FCP1 homology domain-containing protein</fullName>
    </recommendedName>
</protein>
<dbReference type="InterPro" id="IPR006439">
    <property type="entry name" value="HAD-SF_hydro_IA"/>
</dbReference>
<proteinExistence type="predicted"/>
<evidence type="ECO:0008006" key="3">
    <source>
        <dbReference type="Google" id="ProtNLM"/>
    </source>
</evidence>
<dbReference type="SUPFAM" id="SSF56784">
    <property type="entry name" value="HAD-like"/>
    <property type="match status" value="1"/>
</dbReference>
<gene>
    <name evidence="1" type="ORF">A2866_05985</name>
</gene>
<dbReference type="Proteomes" id="UP000177026">
    <property type="component" value="Unassembled WGS sequence"/>
</dbReference>
<dbReference type="Pfam" id="PF00702">
    <property type="entry name" value="Hydrolase"/>
    <property type="match status" value="1"/>
</dbReference>
<evidence type="ECO:0000313" key="2">
    <source>
        <dbReference type="Proteomes" id="UP000177026"/>
    </source>
</evidence>
<organism evidence="1 2">
    <name type="scientific">Candidatus Roizmanbacteria bacterium RIFCSPHIGHO2_01_FULL_39_8</name>
    <dbReference type="NCBI Taxonomy" id="1802033"/>
    <lineage>
        <taxon>Bacteria</taxon>
        <taxon>Candidatus Roizmaniibacteriota</taxon>
    </lineage>
</organism>
<dbReference type="EMBL" id="MFZI01000081">
    <property type="protein sequence ID" value="OGK17704.1"/>
    <property type="molecule type" value="Genomic_DNA"/>
</dbReference>
<dbReference type="SFLD" id="SFLDG01129">
    <property type="entry name" value="C1.5:_HAD__Beta-PGM__Phosphata"/>
    <property type="match status" value="1"/>
</dbReference>
<dbReference type="Gene3D" id="3.40.50.1000">
    <property type="entry name" value="HAD superfamily/HAD-like"/>
    <property type="match status" value="1"/>
</dbReference>
<evidence type="ECO:0000313" key="1">
    <source>
        <dbReference type="EMBL" id="OGK17704.1"/>
    </source>
</evidence>
<accession>A0A1F7GFP9</accession>
<dbReference type="PANTHER" id="PTHR43611:SF3">
    <property type="entry name" value="FLAVIN MONONUCLEOTIDE HYDROLASE 1, CHLOROPLATIC"/>
    <property type="match status" value="1"/>
</dbReference>
<dbReference type="PANTHER" id="PTHR43611">
    <property type="entry name" value="ALPHA-D-GLUCOSE 1-PHOSPHATE PHOSPHATASE"/>
    <property type="match status" value="1"/>
</dbReference>
<name>A0A1F7GFP9_9BACT</name>
<dbReference type="InterPro" id="IPR023214">
    <property type="entry name" value="HAD_sf"/>
</dbReference>
<comment type="caution">
    <text evidence="1">The sequence shown here is derived from an EMBL/GenBank/DDBJ whole genome shotgun (WGS) entry which is preliminary data.</text>
</comment>
<sequence>MIKAVVFDVDGVILKYNLFSDRYCKRFNLSREVLAPFFRNEFRKSVIGEVDIKKLLKKYIDEWKWNRSIDELMEYWLSEDEVNEEMIQLIKQLNQKGVKTYIGSNQERHRAEHIQLQLGMRKFFAATFFSHAFGVKKPDREFFLRIFKEIKKNIKNLKKDQVLFVDDQEENVISARVLGFKIHHYRDLSRLKKQIAHLTGA</sequence>
<reference evidence="1 2" key="1">
    <citation type="journal article" date="2016" name="Nat. Commun.">
        <title>Thousands of microbial genomes shed light on interconnected biogeochemical processes in an aquifer system.</title>
        <authorList>
            <person name="Anantharaman K."/>
            <person name="Brown C.T."/>
            <person name="Hug L.A."/>
            <person name="Sharon I."/>
            <person name="Castelle C.J."/>
            <person name="Probst A.J."/>
            <person name="Thomas B.C."/>
            <person name="Singh A."/>
            <person name="Wilkins M.J."/>
            <person name="Karaoz U."/>
            <person name="Brodie E.L."/>
            <person name="Williams K.H."/>
            <person name="Hubbard S.S."/>
            <person name="Banfield J.F."/>
        </authorList>
    </citation>
    <scope>NUCLEOTIDE SEQUENCE [LARGE SCALE GENOMIC DNA]</scope>
</reference>